<dbReference type="EMBL" id="CP025682">
    <property type="protein sequence ID" value="AUN94159.1"/>
    <property type="molecule type" value="Genomic_DNA"/>
</dbReference>
<dbReference type="Pfam" id="PF08708">
    <property type="entry name" value="PriCT_1"/>
    <property type="match status" value="1"/>
</dbReference>
<dbReference type="SMART" id="SM00942">
    <property type="entry name" value="PriCT_1"/>
    <property type="match status" value="1"/>
</dbReference>
<dbReference type="InterPro" id="IPR013321">
    <property type="entry name" value="Arc_rbn_hlx_hlx"/>
</dbReference>
<evidence type="ECO:0000313" key="2">
    <source>
        <dbReference type="EMBL" id="AUN94159.1"/>
    </source>
</evidence>
<dbReference type="Gene3D" id="1.10.340.50">
    <property type="match status" value="1"/>
</dbReference>
<feature type="domain" description="Primase C-terminal 1" evidence="1">
    <location>
        <begin position="163"/>
        <end position="240"/>
    </location>
</feature>
<accession>A0A2I6S4I4</accession>
<protein>
    <recommendedName>
        <fullName evidence="1">Primase C-terminal 1 domain-containing protein</fullName>
    </recommendedName>
</protein>
<dbReference type="InterPro" id="IPR014820">
    <property type="entry name" value="PriCT_1"/>
</dbReference>
<dbReference type="KEGG" id="atw:C0099_03900"/>
<reference evidence="2 3" key="1">
    <citation type="submission" date="2018-01" db="EMBL/GenBank/DDBJ databases">
        <authorList>
            <person name="Fu G.-Y."/>
        </authorList>
    </citation>
    <scope>NUCLEOTIDE SEQUENCE [LARGE SCALE GENOMIC DNA]</scope>
    <source>
        <strain evidence="2 3">SY39</strain>
    </source>
</reference>
<proteinExistence type="predicted"/>
<gene>
    <name evidence="2" type="ORF">C0099_03900</name>
</gene>
<dbReference type="AlphaFoldDB" id="A0A2I6S4I4"/>
<evidence type="ECO:0000259" key="1">
    <source>
        <dbReference type="SMART" id="SM00942"/>
    </source>
</evidence>
<dbReference type="Proteomes" id="UP000242205">
    <property type="component" value="Chromosome"/>
</dbReference>
<dbReference type="RefSeq" id="WP_102246231.1">
    <property type="nucleotide sequence ID" value="NZ_CP025682.1"/>
</dbReference>
<keyword evidence="3" id="KW-1185">Reference proteome</keyword>
<dbReference type="InterPro" id="IPR004322">
    <property type="entry name" value="Plasmid_replicase_bac"/>
</dbReference>
<dbReference type="Pfam" id="PF03090">
    <property type="entry name" value="Replicase"/>
    <property type="match status" value="1"/>
</dbReference>
<evidence type="ECO:0000313" key="3">
    <source>
        <dbReference type="Proteomes" id="UP000242205"/>
    </source>
</evidence>
<organism evidence="2 3">
    <name type="scientific">Pseudazoarcus pumilus</name>
    <dbReference type="NCBI Taxonomy" id="2067960"/>
    <lineage>
        <taxon>Bacteria</taxon>
        <taxon>Pseudomonadati</taxon>
        <taxon>Pseudomonadota</taxon>
        <taxon>Betaproteobacteria</taxon>
        <taxon>Rhodocyclales</taxon>
        <taxon>Zoogloeaceae</taxon>
        <taxon>Pseudazoarcus</taxon>
    </lineage>
</organism>
<sequence length="299" mass="34659">MDTLSDLVLPRLPHRPYCTNNLQHGLVVRPASLASRMSHIQLNPPALRHWLLFDIDMPKAALTWERAHLPAPNWIATNPQNAHAHYGYLLETPVVTSVSGRDKPLRYAAAIEQALRLRLLADPGYCGLICKNPLHARWHTWHLHDHPYSLDELAEWVTLQKRRHTTDEGAGLGRNVTLFDQLRKWAYRAVLSYQNAGASPDLWLRAALNEAETLNQAFTPPLPFSEIRVIGRSVARWCWRNFSARKFSDIQRKRALRRWKADKTPYAERTRPWERLGISRRTYYNRKKASLLPTERGLH</sequence>
<dbReference type="OrthoDB" id="5445431at2"/>
<name>A0A2I6S4I4_9RHOO</name>
<dbReference type="Gene3D" id="1.10.1220.10">
    <property type="entry name" value="Met repressor-like"/>
    <property type="match status" value="1"/>
</dbReference>
<dbReference type="GO" id="GO:0006355">
    <property type="term" value="P:regulation of DNA-templated transcription"/>
    <property type="evidence" value="ECO:0007669"/>
    <property type="project" value="InterPro"/>
</dbReference>